<dbReference type="Gene3D" id="3.40.50.720">
    <property type="entry name" value="NAD(P)-binding Rossmann-like Domain"/>
    <property type="match status" value="1"/>
</dbReference>
<gene>
    <name evidence="11" type="ORF">ABR82_06110</name>
</gene>
<dbReference type="InterPro" id="IPR013116">
    <property type="entry name" value="KARI_N"/>
</dbReference>
<evidence type="ECO:0000256" key="5">
    <source>
        <dbReference type="ARBA" id="ARBA00023002"/>
    </source>
</evidence>
<evidence type="ECO:0000256" key="3">
    <source>
        <dbReference type="ARBA" id="ARBA00010318"/>
    </source>
</evidence>
<dbReference type="NCBIfam" id="TIGR00465">
    <property type="entry name" value="ilvC"/>
    <property type="match status" value="1"/>
</dbReference>
<keyword evidence="11" id="KW-0413">Isomerase</keyword>
<dbReference type="InterPro" id="IPR008927">
    <property type="entry name" value="6-PGluconate_DH-like_C_sf"/>
</dbReference>
<comment type="pathway">
    <text evidence="1">Amino-acid biosynthesis; L-valine biosynthesis; L-valine from pyruvate: step 2/4.</text>
</comment>
<feature type="binding site" evidence="8">
    <location>
        <position position="193"/>
    </location>
    <ligand>
        <name>Mg(2+)</name>
        <dbReference type="ChEBI" id="CHEBI:18420"/>
        <label>2</label>
    </ligand>
</feature>
<dbReference type="GO" id="GO:0016853">
    <property type="term" value="F:isomerase activity"/>
    <property type="evidence" value="ECO:0007669"/>
    <property type="project" value="UniProtKB-KW"/>
</dbReference>
<dbReference type="GO" id="GO:0046872">
    <property type="term" value="F:metal ion binding"/>
    <property type="evidence" value="ECO:0007669"/>
    <property type="project" value="UniProtKB-UniRule"/>
</dbReference>
<dbReference type="GO" id="GO:0004455">
    <property type="term" value="F:ketol-acid reductoisomerase activity"/>
    <property type="evidence" value="ECO:0007669"/>
    <property type="project" value="UniProtKB-UniRule"/>
</dbReference>
<keyword evidence="8" id="KW-0460">Magnesium</keyword>
<dbReference type="PROSITE" id="PS51850">
    <property type="entry name" value="KARI_N"/>
    <property type="match status" value="1"/>
</dbReference>
<reference evidence="11 12" key="1">
    <citation type="submission" date="2015-10" db="EMBL/GenBank/DDBJ databases">
        <title>Metagenome-Assembled Genomes uncover a global brackish microbiome.</title>
        <authorList>
            <person name="Hugerth L.W."/>
            <person name="Larsson J."/>
            <person name="Alneberg J."/>
            <person name="Lindh M.V."/>
            <person name="Legrand C."/>
            <person name="Pinhassi J."/>
            <person name="Andersson A.F."/>
        </authorList>
    </citation>
    <scope>NUCLEOTIDE SEQUENCE [LARGE SCALE GENOMIC DNA]</scope>
    <source>
        <strain evidence="11">BACL18 MAG-120507-bin52</strain>
    </source>
</reference>
<evidence type="ECO:0000256" key="6">
    <source>
        <dbReference type="ARBA" id="ARBA00023304"/>
    </source>
</evidence>
<proteinExistence type="inferred from homology"/>
<dbReference type="Pfam" id="PF01450">
    <property type="entry name" value="KARI_C"/>
    <property type="match status" value="1"/>
</dbReference>
<dbReference type="Pfam" id="PF07991">
    <property type="entry name" value="KARI_N"/>
    <property type="match status" value="1"/>
</dbReference>
<organism evidence="11 12">
    <name type="scientific">Verrucomicrobia subdivision 6 bacterium BACL9 MAG-120507-bin52</name>
    <dbReference type="NCBI Taxonomy" id="1655590"/>
    <lineage>
        <taxon>Bacteria</taxon>
        <taxon>Pseudomonadati</taxon>
        <taxon>Verrucomicrobiota</taxon>
        <taxon>Verrucomicrobiia</taxon>
        <taxon>Verrucomicrobiales</taxon>
        <taxon>Verrucomicrobia subdivision 6</taxon>
    </lineage>
</organism>
<dbReference type="EC" id="1.1.1.86" evidence="7"/>
<keyword evidence="4 8" id="KW-0028">Amino-acid biosynthesis</keyword>
<dbReference type="InterPro" id="IPR036291">
    <property type="entry name" value="NAD(P)-bd_dom_sf"/>
</dbReference>
<evidence type="ECO:0000313" key="12">
    <source>
        <dbReference type="Proteomes" id="UP000051269"/>
    </source>
</evidence>
<dbReference type="GO" id="GO:0009097">
    <property type="term" value="P:isoleucine biosynthetic process"/>
    <property type="evidence" value="ECO:0007669"/>
    <property type="project" value="UniProtKB-UniRule"/>
</dbReference>
<evidence type="ECO:0000259" key="10">
    <source>
        <dbReference type="PROSITE" id="PS51851"/>
    </source>
</evidence>
<name>A0A0R2RD24_9BACT</name>
<evidence type="ECO:0000256" key="8">
    <source>
        <dbReference type="PROSITE-ProRule" id="PRU01198"/>
    </source>
</evidence>
<feature type="domain" description="KARI C-terminal knotted" evidence="10">
    <location>
        <begin position="185"/>
        <end position="326"/>
    </location>
</feature>
<evidence type="ECO:0000256" key="2">
    <source>
        <dbReference type="ARBA" id="ARBA00004885"/>
    </source>
</evidence>
<dbReference type="SUPFAM" id="SSF51735">
    <property type="entry name" value="NAD(P)-binding Rossmann-fold domains"/>
    <property type="match status" value="1"/>
</dbReference>
<dbReference type="Gene3D" id="6.10.240.10">
    <property type="match status" value="1"/>
</dbReference>
<dbReference type="SUPFAM" id="SSF48179">
    <property type="entry name" value="6-phosphogluconate dehydrogenase C-terminal domain-like"/>
    <property type="match status" value="1"/>
</dbReference>
<feature type="binding site" evidence="8">
    <location>
        <position position="193"/>
    </location>
    <ligand>
        <name>Mg(2+)</name>
        <dbReference type="ChEBI" id="CHEBI:18420"/>
        <label>1</label>
    </ligand>
</feature>
<dbReference type="Proteomes" id="UP000051269">
    <property type="component" value="Unassembled WGS sequence"/>
</dbReference>
<dbReference type="AlphaFoldDB" id="A0A0R2RD24"/>
<feature type="domain" description="KARI N-terminal Rossmann" evidence="9">
    <location>
        <begin position="2"/>
        <end position="184"/>
    </location>
</feature>
<evidence type="ECO:0000256" key="4">
    <source>
        <dbReference type="ARBA" id="ARBA00022605"/>
    </source>
</evidence>
<dbReference type="UniPathway" id="UPA00047">
    <property type="reaction ID" value="UER00056"/>
</dbReference>
<keyword evidence="6 8" id="KW-0100">Branched-chain amino acid biosynthesis</keyword>
<sequence length="326" mass="36011">MEKIYRDADVSIKPLEGKTVAVIGYGIQGKAQAANARDSKVKVIIGTRPPEESPSRAQAKADGFEAYSIAEATKRADVLLIELADPAQPPIYKAEIAPNLSPGKTLCFCHGFNVLYGVIQPPKSVNTVLFVPNAPGHFVRQKYLAGEGVYGCVAVDHDATGDAMAIALAVAKAVGSTRAGVVEMSFQHETEGDNFEEQILYGGAIQLMKMCFRVMVENGYPPSFAYAKAIRSLRSVIDVMDEVGIEEYISRRCSRTAEFAIRSRGPRVVNEEAIREIFRETERGEFARDWMQEWSLGMPTLHRLRRTAADSEMEKTGQAWRKDFGR</sequence>
<keyword evidence="5 8" id="KW-0560">Oxidoreductase</keyword>
<comment type="caution">
    <text evidence="11">The sequence shown here is derived from an EMBL/GenBank/DDBJ whole genome shotgun (WGS) entry which is preliminary data.</text>
</comment>
<dbReference type="PANTHER" id="PTHR21371:SF1">
    <property type="entry name" value="KETOL-ACID REDUCTOISOMERASE, MITOCHONDRIAL"/>
    <property type="match status" value="1"/>
</dbReference>
<dbReference type="InterPro" id="IPR000506">
    <property type="entry name" value="KARI_C"/>
</dbReference>
<dbReference type="PROSITE" id="PS51851">
    <property type="entry name" value="KARI_C"/>
    <property type="match status" value="1"/>
</dbReference>
<evidence type="ECO:0000259" key="9">
    <source>
        <dbReference type="PROSITE" id="PS51850"/>
    </source>
</evidence>
<dbReference type="InterPro" id="IPR013023">
    <property type="entry name" value="KARI"/>
</dbReference>
<evidence type="ECO:0000313" key="11">
    <source>
        <dbReference type="EMBL" id="KRO60447.1"/>
    </source>
</evidence>
<dbReference type="PANTHER" id="PTHR21371">
    <property type="entry name" value="KETOL-ACID REDUCTOISOMERASE, MITOCHONDRIAL"/>
    <property type="match status" value="1"/>
</dbReference>
<dbReference type="EMBL" id="LIBO01000287">
    <property type="protein sequence ID" value="KRO60447.1"/>
    <property type="molecule type" value="Genomic_DNA"/>
</dbReference>
<keyword evidence="8" id="KW-0479">Metal-binding</keyword>
<dbReference type="UniPathway" id="UPA00049">
    <property type="reaction ID" value="UER00060"/>
</dbReference>
<evidence type="ECO:0000256" key="1">
    <source>
        <dbReference type="ARBA" id="ARBA00004864"/>
    </source>
</evidence>
<comment type="caution">
    <text evidence="8">Lacks conserved residue(s) required for the propagation of feature annotation.</text>
</comment>
<accession>A0A0R2RD24</accession>
<comment type="similarity">
    <text evidence="3 8">Belongs to the ketol-acid reductoisomerase family.</text>
</comment>
<protein>
    <recommendedName>
        <fullName evidence="7">Ketol-acid reductoisomerase</fullName>
        <ecNumber evidence="7">1.1.1.86</ecNumber>
    </recommendedName>
</protein>
<comment type="pathway">
    <text evidence="2">Amino-acid biosynthesis; L-isoleucine biosynthesis; L-isoleucine from 2-oxobutanoate: step 2/4.</text>
</comment>
<evidence type="ECO:0000256" key="7">
    <source>
        <dbReference type="NCBIfam" id="TIGR00465"/>
    </source>
</evidence>
<feature type="binding site" evidence="8">
    <location>
        <position position="197"/>
    </location>
    <ligand>
        <name>Mg(2+)</name>
        <dbReference type="ChEBI" id="CHEBI:18420"/>
        <label>1</label>
    </ligand>
</feature>
<dbReference type="GO" id="GO:0009099">
    <property type="term" value="P:L-valine biosynthetic process"/>
    <property type="evidence" value="ECO:0007669"/>
    <property type="project" value="UniProtKB-UniRule"/>
</dbReference>